<evidence type="ECO:0000313" key="1">
    <source>
        <dbReference type="EMBL" id="KAF2192155.1"/>
    </source>
</evidence>
<gene>
    <name evidence="1" type="ORF">K469DRAFT_306614</name>
</gene>
<dbReference type="Proteomes" id="UP000800200">
    <property type="component" value="Unassembled WGS sequence"/>
</dbReference>
<sequence>MPKLTPYMDDGGCDSLLHRPHLCRILLRLTLPLLPTRSLIFFPHSCTFHEVVTFIRRSLLGDDESVAKNLPVVNMVRRWLRFATYRVASWVFGKSGKCFNHGPFPVIPASSSFFRTLPAVFWTFILVSHPRLPQSFSILLFSLLLGVHGY</sequence>
<dbReference type="AlphaFoldDB" id="A0A6A6ELW5"/>
<accession>A0A6A6ELW5</accession>
<reference evidence="1" key="1">
    <citation type="journal article" date="2020" name="Stud. Mycol.">
        <title>101 Dothideomycetes genomes: a test case for predicting lifestyles and emergence of pathogens.</title>
        <authorList>
            <person name="Haridas S."/>
            <person name="Albert R."/>
            <person name="Binder M."/>
            <person name="Bloem J."/>
            <person name="Labutti K."/>
            <person name="Salamov A."/>
            <person name="Andreopoulos B."/>
            <person name="Baker S."/>
            <person name="Barry K."/>
            <person name="Bills G."/>
            <person name="Bluhm B."/>
            <person name="Cannon C."/>
            <person name="Castanera R."/>
            <person name="Culley D."/>
            <person name="Daum C."/>
            <person name="Ezra D."/>
            <person name="Gonzalez J."/>
            <person name="Henrissat B."/>
            <person name="Kuo A."/>
            <person name="Liang C."/>
            <person name="Lipzen A."/>
            <person name="Lutzoni F."/>
            <person name="Magnuson J."/>
            <person name="Mondo S."/>
            <person name="Nolan M."/>
            <person name="Ohm R."/>
            <person name="Pangilinan J."/>
            <person name="Park H.-J."/>
            <person name="Ramirez L."/>
            <person name="Alfaro M."/>
            <person name="Sun H."/>
            <person name="Tritt A."/>
            <person name="Yoshinaga Y."/>
            <person name="Zwiers L.-H."/>
            <person name="Turgeon B."/>
            <person name="Goodwin S."/>
            <person name="Spatafora J."/>
            <person name="Crous P."/>
            <person name="Grigoriev I."/>
        </authorList>
    </citation>
    <scope>NUCLEOTIDE SEQUENCE</scope>
    <source>
        <strain evidence="1">CBS 207.26</strain>
    </source>
</reference>
<organism evidence="1 2">
    <name type="scientific">Zopfia rhizophila CBS 207.26</name>
    <dbReference type="NCBI Taxonomy" id="1314779"/>
    <lineage>
        <taxon>Eukaryota</taxon>
        <taxon>Fungi</taxon>
        <taxon>Dikarya</taxon>
        <taxon>Ascomycota</taxon>
        <taxon>Pezizomycotina</taxon>
        <taxon>Dothideomycetes</taxon>
        <taxon>Dothideomycetes incertae sedis</taxon>
        <taxon>Zopfiaceae</taxon>
        <taxon>Zopfia</taxon>
    </lineage>
</organism>
<evidence type="ECO:0000313" key="2">
    <source>
        <dbReference type="Proteomes" id="UP000800200"/>
    </source>
</evidence>
<protein>
    <submittedName>
        <fullName evidence="1">Uncharacterized protein</fullName>
    </submittedName>
</protein>
<keyword evidence="2" id="KW-1185">Reference proteome</keyword>
<dbReference type="EMBL" id="ML994615">
    <property type="protein sequence ID" value="KAF2192155.1"/>
    <property type="molecule type" value="Genomic_DNA"/>
</dbReference>
<name>A0A6A6ELW5_9PEZI</name>
<proteinExistence type="predicted"/>